<accession>A0A2U9IBB5</accession>
<evidence type="ECO:0000313" key="2">
    <source>
        <dbReference type="Proteomes" id="UP000248044"/>
    </source>
</evidence>
<proteinExistence type="predicted"/>
<protein>
    <submittedName>
        <fullName evidence="1">Uncharacterized protein</fullName>
    </submittedName>
</protein>
<reference evidence="1 2" key="1">
    <citation type="submission" date="2018-05" db="EMBL/GenBank/DDBJ databases">
        <title>Complete Genome Sequences of Extremely Thermoacidophilic, Metal-Mobilizing Type-Strain Members of the Archaeal Family Sulfolobaceae: Acidianus brierleyi DSM-1651T, Acidianus sulfidivorans DSM-18786T, Metallosphaera hakonensis DSM-7519T, and Metallosphaera prunae DSM-10039T.</title>
        <authorList>
            <person name="Counts J.A."/>
            <person name="Kelly R.M."/>
        </authorList>
    </citation>
    <scope>NUCLEOTIDE SEQUENCE [LARGE SCALE GENOMIC DNA]</scope>
    <source>
        <strain evidence="1 2">DSM 1651</strain>
    </source>
</reference>
<sequence length="93" mass="10478">MEEVRKLKETGEAYEKLLNEVLNKLFIIIPNCVALNMEDSLIPIYAPSVTKNKGIIAFPYKCEGRIGYIVITEKGEVVFEDTEGESKIIGELK</sequence>
<dbReference type="Proteomes" id="UP000248044">
    <property type="component" value="Chromosome"/>
</dbReference>
<evidence type="ECO:0000313" key="1">
    <source>
        <dbReference type="EMBL" id="AWR93294.1"/>
    </source>
</evidence>
<dbReference type="KEGG" id="abri:DFR85_00395"/>
<dbReference type="GeneID" id="36830569"/>
<name>A0A2U9IBB5_9CREN</name>
<gene>
    <name evidence="1" type="ORF">DFR85_00395</name>
</gene>
<keyword evidence="2" id="KW-1185">Reference proteome</keyword>
<organism evidence="1 2">
    <name type="scientific">Acidianus brierleyi</name>
    <dbReference type="NCBI Taxonomy" id="41673"/>
    <lineage>
        <taxon>Archaea</taxon>
        <taxon>Thermoproteota</taxon>
        <taxon>Thermoprotei</taxon>
        <taxon>Sulfolobales</taxon>
        <taxon>Sulfolobaceae</taxon>
        <taxon>Acidianus</taxon>
    </lineage>
</organism>
<dbReference type="OrthoDB" id="40635at2157"/>
<dbReference type="RefSeq" id="WP_110269178.1">
    <property type="nucleotide sequence ID" value="NZ_CP029289.2"/>
</dbReference>
<dbReference type="EMBL" id="CP029289">
    <property type="protein sequence ID" value="AWR93294.1"/>
    <property type="molecule type" value="Genomic_DNA"/>
</dbReference>
<dbReference type="AlphaFoldDB" id="A0A2U9IBB5"/>